<keyword evidence="3" id="KW-1185">Reference proteome</keyword>
<evidence type="ECO:0000259" key="1">
    <source>
        <dbReference type="PROSITE" id="PS51766"/>
    </source>
</evidence>
<gene>
    <name evidence="2" type="ORF">RF007C_03775</name>
</gene>
<protein>
    <recommendedName>
        <fullName evidence="1">Dockerin domain-containing protein</fullName>
    </recommendedName>
</protein>
<dbReference type="InterPro" id="IPR053139">
    <property type="entry name" value="Surface_bspA-like"/>
</dbReference>
<dbReference type="PANTHER" id="PTHR45661">
    <property type="entry name" value="SURFACE ANTIGEN"/>
    <property type="match status" value="1"/>
</dbReference>
<organism evidence="2 3">
    <name type="scientific">Ruminococcus flavefaciens 007c</name>
    <dbReference type="NCBI Taxonomy" id="1341157"/>
    <lineage>
        <taxon>Bacteria</taxon>
        <taxon>Bacillati</taxon>
        <taxon>Bacillota</taxon>
        <taxon>Clostridia</taxon>
        <taxon>Eubacteriales</taxon>
        <taxon>Oscillospiraceae</taxon>
        <taxon>Ruminococcus</taxon>
    </lineage>
</organism>
<dbReference type="EMBL" id="ATAX01000010">
    <property type="protein sequence ID" value="EWM54584.1"/>
    <property type="molecule type" value="Genomic_DNA"/>
</dbReference>
<dbReference type="InterPro" id="IPR026906">
    <property type="entry name" value="LRR_5"/>
</dbReference>
<dbReference type="GO" id="GO:0000272">
    <property type="term" value="P:polysaccharide catabolic process"/>
    <property type="evidence" value="ECO:0007669"/>
    <property type="project" value="InterPro"/>
</dbReference>
<dbReference type="Pfam" id="PF13306">
    <property type="entry name" value="LRR_5"/>
    <property type="match status" value="4"/>
</dbReference>
<sequence length="989" mass="108334">MKIKKIIAAIMALTIVGVNYGSSHYGLSEGSYAYAAESETKETVVIDGLEYEVVDGGYALDVRSIRDNLQPEDGVYVIPDEADGIPVVALTGRWYGGGSVKLGKNIKSIGEICFNHGLDEIELNDALESIGDQAFQGSNIKEIKFGPNVKYIGRDCFMGCNELEKVEFEESDDPERELVIGVAAFEGCKNIKELKLCNGIKKIPAMCFKDASITSLVLPDSVESIGDRAFDRCTELKELKCGKGLKEIGGNAFSVSPFESIEFNEGLTYIYDGAFSQAEINDIKLPESLEYIGSLALRVVHGDIVIPANVVYLANGNFQGSDKEKDTLTILNPECIIEPHDLGVKEIRGYKGSTAEKQFGSNLLNYRKFVALEGEWPESYKKPYVQDGMQYVLSGIEAFYCGTTSDFKGGDVVIPDEVEGRPVDKLLSDLPSKGVRSITIGKNIKELGSSKFEGFDELEKIVFKEGLERFTINAINDTYLSSFDLPASVNYVYFCCDEKGAISVTIRNPEASIENYWESDYIDCIRGYKDSTAEKFAAENNITFIDIEAEEANTPAEDIVVDDCLYKAVTGGYSFASFPDDVNELVIPDEVNVYPVIAVDDNVSMRSADREKLVSVKFGKNIKTVGKAAFRAFEKLETVEFNDGLKEVKDDAFYGTLLREVILPKSVSRVGKGAFYSMNKAAHRGNVAVYNRNCILAEESIKNMTVAGYRGSTAEKYAENAKLTFFDFEDKTTPHISYLADGMWYEPVQGGYAVRGLPEDLTELIIPDEVNGYAVIAVIDDMYAQSGHNADLISVKLGKNVTYIGKRAFQGCKNIKTLELNDKLEIVGELAFCDSADIESELVFPETVKSIGSRAFSFSGHVPGATILNPDCEMGEKCIYGTEIVGYKGSTAEKYAEENKYYFRALEGTPVSKKAGDTNGDGNVDLADAILIMQALANPNKYGVGGTADKPLTEQGKLNGDVDKDVVGLTANDALKIQEYLIGRVESLG</sequence>
<dbReference type="SUPFAM" id="SSF63446">
    <property type="entry name" value="Type I dockerin domain"/>
    <property type="match status" value="1"/>
</dbReference>
<proteinExistence type="predicted"/>
<dbReference type="eggNOG" id="COG5492">
    <property type="taxonomic scope" value="Bacteria"/>
</dbReference>
<dbReference type="Gene3D" id="3.80.10.10">
    <property type="entry name" value="Ribonuclease Inhibitor"/>
    <property type="match status" value="5"/>
</dbReference>
<evidence type="ECO:0000313" key="3">
    <source>
        <dbReference type="Proteomes" id="UP000019365"/>
    </source>
</evidence>
<feature type="domain" description="Dockerin" evidence="1">
    <location>
        <begin position="911"/>
        <end position="989"/>
    </location>
</feature>
<dbReference type="RefSeq" id="WP_037297170.1">
    <property type="nucleotide sequence ID" value="NZ_ATAX01000010.1"/>
</dbReference>
<reference evidence="2 3" key="1">
    <citation type="journal article" date="2014" name="PLoS ONE">
        <title>Rumen cellulosomics: divergent fiber-degrading strategies revealed by comparative genome-wide analysis of six ruminococcal strains.</title>
        <authorList>
            <person name="Dassa B."/>
            <person name="Borovok I."/>
            <person name="Ruimy-Israeli V."/>
            <person name="Lamed R."/>
            <person name="Flint H.J."/>
            <person name="Duncan S.H."/>
            <person name="Henrissat B."/>
            <person name="Coutinho P."/>
            <person name="Morrison M."/>
            <person name="Mosoni P."/>
            <person name="Yeoman C.J."/>
            <person name="White B.A."/>
            <person name="Bayer E.A."/>
        </authorList>
    </citation>
    <scope>NUCLEOTIDE SEQUENCE [LARGE SCALE GENOMIC DNA]</scope>
    <source>
        <strain evidence="2 3">007c</strain>
    </source>
</reference>
<evidence type="ECO:0000313" key="2">
    <source>
        <dbReference type="EMBL" id="EWM54584.1"/>
    </source>
</evidence>
<dbReference type="eggNOG" id="COG4124">
    <property type="taxonomic scope" value="Bacteria"/>
</dbReference>
<dbReference type="PANTHER" id="PTHR45661:SF3">
    <property type="entry name" value="IG-LIKE DOMAIN-CONTAINING PROTEIN"/>
    <property type="match status" value="1"/>
</dbReference>
<dbReference type="AlphaFoldDB" id="W7UT31"/>
<dbReference type="Proteomes" id="UP000019365">
    <property type="component" value="Unassembled WGS sequence"/>
</dbReference>
<dbReference type="PATRIC" id="fig|1341157.4.peg.635"/>
<dbReference type="Gene3D" id="1.10.1330.10">
    <property type="entry name" value="Dockerin domain"/>
    <property type="match status" value="1"/>
</dbReference>
<accession>W7UT31</accession>
<dbReference type="InterPro" id="IPR032675">
    <property type="entry name" value="LRR_dom_sf"/>
</dbReference>
<name>W7UT31_RUMFL</name>
<dbReference type="InterPro" id="IPR036439">
    <property type="entry name" value="Dockerin_dom_sf"/>
</dbReference>
<dbReference type="InterPro" id="IPR016134">
    <property type="entry name" value="Dockerin_dom"/>
</dbReference>
<dbReference type="OrthoDB" id="1815101at2"/>
<dbReference type="PROSITE" id="PS51766">
    <property type="entry name" value="DOCKERIN"/>
    <property type="match status" value="1"/>
</dbReference>
<dbReference type="CDD" id="cd14256">
    <property type="entry name" value="Dockerin_I"/>
    <property type="match status" value="1"/>
</dbReference>
<comment type="caution">
    <text evidence="2">The sequence shown here is derived from an EMBL/GenBank/DDBJ whole genome shotgun (WGS) entry which is preliminary data.</text>
</comment>
<dbReference type="SUPFAM" id="SSF52058">
    <property type="entry name" value="L domain-like"/>
    <property type="match status" value="1"/>
</dbReference>